<sequence length="184" mass="20454">MQRTLSDERRTGPTGHGMDAFNVRDAFAEHGSALYGFALNCTRDPAVAEECVQETFIRAWKARSRYESAKGTERTWLFAIARNVIIDEIRARERRPVPVPDSRMDVAATSRTGASAAEDRVVLQSGLALISEEHRDVIVAVQLNGLSYAELEQRTGVPAATLRTRMYYGLKALRRAIGEDEEGV</sequence>
<dbReference type="EMBL" id="UXAU01000015">
    <property type="protein sequence ID" value="VDC22426.1"/>
    <property type="molecule type" value="Genomic_DNA"/>
</dbReference>
<evidence type="ECO:0000256" key="2">
    <source>
        <dbReference type="ARBA" id="ARBA00023015"/>
    </source>
</evidence>
<dbReference type="InterPro" id="IPR007627">
    <property type="entry name" value="RNA_pol_sigma70_r2"/>
</dbReference>
<dbReference type="GO" id="GO:0003677">
    <property type="term" value="F:DNA binding"/>
    <property type="evidence" value="ECO:0007669"/>
    <property type="project" value="UniProtKB-KW"/>
</dbReference>
<evidence type="ECO:0000256" key="4">
    <source>
        <dbReference type="ARBA" id="ARBA00023125"/>
    </source>
</evidence>
<dbReference type="InterPro" id="IPR013324">
    <property type="entry name" value="RNA_pol_sigma_r3/r4-like"/>
</dbReference>
<protein>
    <submittedName>
        <fullName evidence="8">ECF RNA polymerase sigma factor SigL</fullName>
    </submittedName>
</protein>
<dbReference type="InterPro" id="IPR013249">
    <property type="entry name" value="RNA_pol_sigma70_r4_t2"/>
</dbReference>
<comment type="similarity">
    <text evidence="1">Belongs to the sigma-70 factor family. ECF subfamily.</text>
</comment>
<dbReference type="Pfam" id="PF08281">
    <property type="entry name" value="Sigma70_r4_2"/>
    <property type="match status" value="1"/>
</dbReference>
<organism evidence="8 9">
    <name type="scientific">Arthrobacter ulcerisalmonis</name>
    <dbReference type="NCBI Taxonomy" id="2483813"/>
    <lineage>
        <taxon>Bacteria</taxon>
        <taxon>Bacillati</taxon>
        <taxon>Actinomycetota</taxon>
        <taxon>Actinomycetes</taxon>
        <taxon>Micrococcales</taxon>
        <taxon>Micrococcaceae</taxon>
        <taxon>Arthrobacter</taxon>
    </lineage>
</organism>
<keyword evidence="5" id="KW-0804">Transcription</keyword>
<dbReference type="PANTHER" id="PTHR43133:SF52">
    <property type="entry name" value="ECF RNA POLYMERASE SIGMA FACTOR SIGL"/>
    <property type="match status" value="1"/>
</dbReference>
<dbReference type="SUPFAM" id="SSF88659">
    <property type="entry name" value="Sigma3 and sigma4 domains of RNA polymerase sigma factors"/>
    <property type="match status" value="1"/>
</dbReference>
<evidence type="ECO:0000256" key="5">
    <source>
        <dbReference type="ARBA" id="ARBA00023163"/>
    </source>
</evidence>
<dbReference type="AlphaFoldDB" id="A0A3P5WVB3"/>
<evidence type="ECO:0000313" key="9">
    <source>
        <dbReference type="Proteomes" id="UP000280861"/>
    </source>
</evidence>
<name>A0A3P5WVB3_9MICC</name>
<keyword evidence="3" id="KW-0731">Sigma factor</keyword>
<dbReference type="PANTHER" id="PTHR43133">
    <property type="entry name" value="RNA POLYMERASE ECF-TYPE SIGMA FACTO"/>
    <property type="match status" value="1"/>
</dbReference>
<keyword evidence="2" id="KW-0805">Transcription regulation</keyword>
<evidence type="ECO:0000259" key="6">
    <source>
        <dbReference type="Pfam" id="PF04542"/>
    </source>
</evidence>
<keyword evidence="4" id="KW-0238">DNA-binding</keyword>
<feature type="domain" description="RNA polymerase sigma-70 region 2" evidence="6">
    <location>
        <begin position="27"/>
        <end position="95"/>
    </location>
</feature>
<evidence type="ECO:0000259" key="7">
    <source>
        <dbReference type="Pfam" id="PF08281"/>
    </source>
</evidence>
<evidence type="ECO:0000256" key="1">
    <source>
        <dbReference type="ARBA" id="ARBA00010641"/>
    </source>
</evidence>
<dbReference type="Proteomes" id="UP000280861">
    <property type="component" value="Unassembled WGS sequence"/>
</dbReference>
<dbReference type="InterPro" id="IPR014284">
    <property type="entry name" value="RNA_pol_sigma-70_dom"/>
</dbReference>
<feature type="domain" description="RNA polymerase sigma factor 70 region 4 type 2" evidence="7">
    <location>
        <begin position="127"/>
        <end position="173"/>
    </location>
</feature>
<evidence type="ECO:0000313" key="8">
    <source>
        <dbReference type="EMBL" id="VDC22426.1"/>
    </source>
</evidence>
<evidence type="ECO:0000256" key="3">
    <source>
        <dbReference type="ARBA" id="ARBA00023082"/>
    </source>
</evidence>
<dbReference type="InterPro" id="IPR036388">
    <property type="entry name" value="WH-like_DNA-bd_sf"/>
</dbReference>
<dbReference type="SUPFAM" id="SSF88946">
    <property type="entry name" value="Sigma2 domain of RNA polymerase sigma factors"/>
    <property type="match status" value="1"/>
</dbReference>
<dbReference type="InterPro" id="IPR039425">
    <property type="entry name" value="RNA_pol_sigma-70-like"/>
</dbReference>
<dbReference type="Pfam" id="PF04542">
    <property type="entry name" value="Sigma70_r2"/>
    <property type="match status" value="1"/>
</dbReference>
<dbReference type="GO" id="GO:0016987">
    <property type="term" value="F:sigma factor activity"/>
    <property type="evidence" value="ECO:0007669"/>
    <property type="project" value="UniProtKB-KW"/>
</dbReference>
<accession>A0A3P5WVB3</accession>
<dbReference type="NCBIfam" id="TIGR02937">
    <property type="entry name" value="sigma70-ECF"/>
    <property type="match status" value="1"/>
</dbReference>
<gene>
    <name evidence="8" type="primary">sigL_1</name>
    <name evidence="8" type="ORF">PSET11_00951</name>
</gene>
<keyword evidence="9" id="KW-1185">Reference proteome</keyword>
<proteinExistence type="inferred from homology"/>
<dbReference type="InterPro" id="IPR013325">
    <property type="entry name" value="RNA_pol_sigma_r2"/>
</dbReference>
<dbReference type="Gene3D" id="1.10.10.10">
    <property type="entry name" value="Winged helix-like DNA-binding domain superfamily/Winged helix DNA-binding domain"/>
    <property type="match status" value="1"/>
</dbReference>
<dbReference type="Gene3D" id="1.10.1740.10">
    <property type="match status" value="1"/>
</dbReference>
<dbReference type="GO" id="GO:0006352">
    <property type="term" value="P:DNA-templated transcription initiation"/>
    <property type="evidence" value="ECO:0007669"/>
    <property type="project" value="InterPro"/>
</dbReference>
<reference evidence="8 9" key="1">
    <citation type="submission" date="2018-11" db="EMBL/GenBank/DDBJ databases">
        <authorList>
            <person name="Criscuolo A."/>
        </authorList>
    </citation>
    <scope>NUCLEOTIDE SEQUENCE [LARGE SCALE GENOMIC DNA]</scope>
    <source>
        <strain evidence="8">AT11b</strain>
    </source>
</reference>